<keyword evidence="2" id="KW-0813">Transport</keyword>
<feature type="binding site" evidence="11">
    <location>
        <position position="572"/>
    </location>
    <ligand>
        <name>Ca(2+)</name>
        <dbReference type="ChEBI" id="CHEBI:29108"/>
    </ligand>
</feature>
<organism evidence="19">
    <name type="scientific">Micromonas pusilla (strain CCMP1545)</name>
    <name type="common">Picoplanktonic green alga</name>
    <dbReference type="NCBI Taxonomy" id="564608"/>
    <lineage>
        <taxon>Eukaryota</taxon>
        <taxon>Viridiplantae</taxon>
        <taxon>Chlorophyta</taxon>
        <taxon>Mamiellophyceae</taxon>
        <taxon>Mamiellales</taxon>
        <taxon>Mamiellaceae</taxon>
        <taxon>Micromonas</taxon>
    </lineage>
</organism>
<feature type="transmembrane region" description="Helical" evidence="15">
    <location>
        <begin position="1088"/>
        <end position="1111"/>
    </location>
</feature>
<feature type="glycosylation site" description="N-linked (GlcNAc...) asparagine" evidence="12">
    <location>
        <position position="234"/>
    </location>
</feature>
<dbReference type="InterPro" id="IPR002077">
    <property type="entry name" value="VDCCAlpha1"/>
</dbReference>
<feature type="transmembrane region" description="Helical" evidence="15">
    <location>
        <begin position="105"/>
        <end position="127"/>
    </location>
</feature>
<dbReference type="OMA" id="IRIVRIM"/>
<feature type="transmembrane region" description="Helical" evidence="15">
    <location>
        <begin position="839"/>
        <end position="866"/>
    </location>
</feature>
<evidence type="ECO:0000256" key="10">
    <source>
        <dbReference type="ARBA" id="ARBA00023303"/>
    </source>
</evidence>
<evidence type="ECO:0000256" key="8">
    <source>
        <dbReference type="ARBA" id="ARBA00023136"/>
    </source>
</evidence>
<dbReference type="SUPFAM" id="SSF81324">
    <property type="entry name" value="Voltage-gated potassium channels"/>
    <property type="match status" value="4"/>
</dbReference>
<dbReference type="eggNOG" id="KOG2301">
    <property type="taxonomic scope" value="Eukaryota"/>
</dbReference>
<dbReference type="GeneID" id="9687706"/>
<evidence type="ECO:0000256" key="5">
    <source>
        <dbReference type="ARBA" id="ARBA00022882"/>
    </source>
</evidence>
<keyword evidence="8 15" id="KW-0472">Membrane</keyword>
<dbReference type="Pfam" id="PF16905">
    <property type="entry name" value="GPHH"/>
    <property type="match status" value="1"/>
</dbReference>
<evidence type="ECO:0000313" key="18">
    <source>
        <dbReference type="EMBL" id="EEH53979.1"/>
    </source>
</evidence>
<dbReference type="EMBL" id="GG663745">
    <property type="protein sequence ID" value="EEH53979.1"/>
    <property type="molecule type" value="Genomic_DNA"/>
</dbReference>
<dbReference type="GO" id="GO:0005891">
    <property type="term" value="C:voltage-gated calcium channel complex"/>
    <property type="evidence" value="ECO:0007669"/>
    <property type="project" value="InterPro"/>
</dbReference>
<evidence type="ECO:0000256" key="7">
    <source>
        <dbReference type="ARBA" id="ARBA00023065"/>
    </source>
</evidence>
<dbReference type="STRING" id="564608.C1N2B7"/>
<feature type="domain" description="Ion transport" evidence="16">
    <location>
        <begin position="709"/>
        <end position="970"/>
    </location>
</feature>
<sequence length="1350" mass="150668">MDLAPADRPPTEGFKRFYTDRSLGYFYLDNPLRRACIHVQESPYFDNFILLAILLNALLLTGGNELVELTEPIFTAVFTIECAIKIMAQSFLLDDTSYLKDGWNVLDFTVVVISLLSLVVSGGNLSALRVVRVLRPLRTLSILKGMRVLIGTIFKSIPMIANVLLFCVFLFTVFGIFGLQMFMGVMRNRCFEVVPGTTCGDHEGDVAAAVLQSANDEEGCTNLTIHWAGTRCANGSQMCLKGNNPNYGITSFDDIGHAFLLIFQCITLEGWTPIMYLVQQSLTGWTFIYFLLLVFIGAFFLLNLALAVMTEVYDEENTRAKLEAEQQAEEEDEKEAIAERKEAEARAKRHDKGIYTDDEEDSDDENLRRLQESIIGGGGGVNVRAFCKAIINASWFGPLFVVLIIANTIVLAMAYDGMSDSYEKGLDTANLVFTIMFILELVLKVVGMGVEEYGKDPFNKFDAAIVLMSIIELAFSSGGGLTALRAFRIMRVLKLIRSWTSLQAFLYSVWLTICELGNFGFIILLTIFIFTLLGMQTFGGKMCGLDDGAIPRHNFDTLLWAAVTVFQILTGEDWNAVMYDGMEASGGVTALYFVALIVMGNFLVLNLFVAILLTNFGQQQMRVAMEEADRLARIEEERKRSIVEIKSARQGRLMSAFALGEAATDVASCKRMPGAAPKPLDKYENKSLNLFDATNPARRFCFAVVDDKQFDYLIMVFILISSLTMAFESPKALKDDRAATAFEAIDITFTIIFGMEMVAKIIAFGLYQDDDGAYLRDPWNCMDCFIVVIGIVGKCLQGQNISWVRALRTLRALRPLRTIGRIPELKVVVNALFKSMPGLFNVAVIALLFWLIFGILGMTLFMGAFASCSDADVTNRPECVDGVWSSPSDTGNFNHIGNAMQTLFEMSTTEGWTTVMYNGVDARSDEMAPERNYNPAATLYFVSFMVVANFFILNLFVGIILDNFAKLASASADGGSGLMTKAQQQWVRSQQKYQRTAAPVQLNYYPESKERTAVYKVIESKNFEWFIMSAIMANAVTMAAESYGQADSTTRVLEGFGYFFFCIFLLEAIAKLYAMYPKAYFNDRWNCFDFFCVCTTIIGYIIGGGGIASMFRLFRLARVFRLIRTLKGLRMLFNTLVMSFPSLINIGGLLFLLMFVYGVLGMNIFGKVKFGEHLNEQANFRDFGMSLMLLLRTVTGEAWNAIMYDCMNTSDCDSNVDCEIGECCGSEGAPLYFITFVVFGSFITLNLLIAVVLDNFSNNKKQDTVTHVSEDDVEDFAEAWKKVDPHATGFIQMTKLAFLLNITSPPLGVKGKNLSRLGLLRFQKNLNLRVDSNYLHYQDVLQALTSHAMG</sequence>
<reference evidence="18 19" key="1">
    <citation type="journal article" date="2009" name="Science">
        <title>Green evolution and dynamic adaptations revealed by genomes of the marine picoeukaryotes Micromonas.</title>
        <authorList>
            <person name="Worden A.Z."/>
            <person name="Lee J.H."/>
            <person name="Mock T."/>
            <person name="Rouze P."/>
            <person name="Simmons M.P."/>
            <person name="Aerts A.L."/>
            <person name="Allen A.E."/>
            <person name="Cuvelier M.L."/>
            <person name="Derelle E."/>
            <person name="Everett M.V."/>
            <person name="Foulon E."/>
            <person name="Grimwood J."/>
            <person name="Gundlach H."/>
            <person name="Henrissat B."/>
            <person name="Napoli C."/>
            <person name="McDonald S.M."/>
            <person name="Parker M.S."/>
            <person name="Rombauts S."/>
            <person name="Salamov A."/>
            <person name="Von Dassow P."/>
            <person name="Badger J.H."/>
            <person name="Coutinho P.M."/>
            <person name="Demir E."/>
            <person name="Dubchak I."/>
            <person name="Gentemann C."/>
            <person name="Eikrem W."/>
            <person name="Gready J.E."/>
            <person name="John U."/>
            <person name="Lanier W."/>
            <person name="Lindquist E.A."/>
            <person name="Lucas S."/>
            <person name="Mayer K.F."/>
            <person name="Moreau H."/>
            <person name="Not F."/>
            <person name="Otillar R."/>
            <person name="Panaud O."/>
            <person name="Pangilinan J."/>
            <person name="Paulsen I."/>
            <person name="Piegu B."/>
            <person name="Poliakov A."/>
            <person name="Robbens S."/>
            <person name="Schmutz J."/>
            <person name="Toulza E."/>
            <person name="Wyss T."/>
            <person name="Zelensky A."/>
            <person name="Zhou K."/>
            <person name="Armbrust E.V."/>
            <person name="Bhattacharya D."/>
            <person name="Goodenough U.W."/>
            <person name="Van de Peer Y."/>
            <person name="Grigoriev I.V."/>
        </authorList>
    </citation>
    <scope>NUCLEOTIDE SEQUENCE [LARGE SCALE GENOMIC DNA]</scope>
    <source>
        <strain evidence="18 19">CCMP1545</strain>
    </source>
</reference>
<keyword evidence="6 15" id="KW-1133">Transmembrane helix</keyword>
<keyword evidence="5 13" id="KW-0851">Voltage-gated channel</keyword>
<keyword evidence="7" id="KW-0406">Ion transport</keyword>
<feature type="transmembrane region" description="Helical" evidence="15">
    <location>
        <begin position="74"/>
        <end position="93"/>
    </location>
</feature>
<evidence type="ECO:0000256" key="11">
    <source>
        <dbReference type="PIRSR" id="PIRSR602077-1"/>
    </source>
</evidence>
<evidence type="ECO:0000313" key="19">
    <source>
        <dbReference type="Proteomes" id="UP000001876"/>
    </source>
</evidence>
<dbReference type="GO" id="GO:0005245">
    <property type="term" value="F:voltage-gated calcium channel activity"/>
    <property type="evidence" value="ECO:0007669"/>
    <property type="project" value="InterPro"/>
</dbReference>
<evidence type="ECO:0000256" key="1">
    <source>
        <dbReference type="ARBA" id="ARBA00004141"/>
    </source>
</evidence>
<feature type="non-terminal residue" evidence="18">
    <location>
        <position position="1350"/>
    </location>
</feature>
<feature type="domain" description="Voltage-dependent L-type calcium channel IQ-associated" evidence="17">
    <location>
        <begin position="1276"/>
        <end position="1312"/>
    </location>
</feature>
<keyword evidence="19" id="KW-1185">Reference proteome</keyword>
<keyword evidence="11" id="KW-0479">Metal-binding</keyword>
<evidence type="ECO:0000256" key="6">
    <source>
        <dbReference type="ARBA" id="ARBA00022989"/>
    </source>
</evidence>
<comment type="similarity">
    <text evidence="13">Belongs to the calcium channel alpha-1 subunit (TC 1.A.1.11) family.</text>
</comment>
<keyword evidence="9 12" id="KW-0325">Glycoprotein</keyword>
<feature type="transmembrane region" description="Helical" evidence="15">
    <location>
        <begin position="395"/>
        <end position="414"/>
    </location>
</feature>
<dbReference type="InterPro" id="IPR027359">
    <property type="entry name" value="Volt_channel_dom_sf"/>
</dbReference>
<feature type="binding site" evidence="11">
    <location>
        <position position="269"/>
    </location>
    <ligand>
        <name>Ca(2+)</name>
        <dbReference type="ChEBI" id="CHEBI:29108"/>
    </ligand>
</feature>
<keyword evidence="13" id="KW-0109">Calcium transport</keyword>
<dbReference type="InterPro" id="IPR031649">
    <property type="entry name" value="GPHH_dom"/>
</dbReference>
<evidence type="ECO:0000259" key="17">
    <source>
        <dbReference type="Pfam" id="PF16905"/>
    </source>
</evidence>
<dbReference type="GO" id="GO:0005248">
    <property type="term" value="F:voltage-gated sodium channel activity"/>
    <property type="evidence" value="ECO:0007669"/>
    <property type="project" value="TreeGrafter"/>
</dbReference>
<feature type="transmembrane region" description="Helical" evidence="15">
    <location>
        <begin position="937"/>
        <end position="961"/>
    </location>
</feature>
<feature type="domain" description="Ion transport" evidence="16">
    <location>
        <begin position="43"/>
        <end position="320"/>
    </location>
</feature>
<name>C1N2B7_MICPC</name>
<feature type="transmembrane region" description="Helical" evidence="15">
    <location>
        <begin position="463"/>
        <end position="484"/>
    </location>
</feature>
<protein>
    <submittedName>
        <fullName evidence="18">Voltage-gated ion channel superfamily</fullName>
    </submittedName>
</protein>
<dbReference type="Proteomes" id="UP000001876">
    <property type="component" value="Unassembled WGS sequence"/>
</dbReference>
<keyword evidence="10" id="KW-0407">Ion channel</keyword>
<feature type="binding site" evidence="11">
    <location>
        <position position="910"/>
    </location>
    <ligand>
        <name>Ca(2+)</name>
        <dbReference type="ChEBI" id="CHEBI:29108"/>
    </ligand>
</feature>
<feature type="transmembrane region" description="Helical" evidence="15">
    <location>
        <begin position="590"/>
        <end position="613"/>
    </location>
</feature>
<evidence type="ECO:0000256" key="14">
    <source>
        <dbReference type="SAM" id="MobiDB-lite"/>
    </source>
</evidence>
<feature type="domain" description="Ion transport" evidence="16">
    <location>
        <begin position="394"/>
        <end position="620"/>
    </location>
</feature>
<gene>
    <name evidence="18" type="ORF">MICPUCDRAFT_21063</name>
</gene>
<keyword evidence="3 15" id="KW-0812">Transmembrane</keyword>
<evidence type="ECO:0000256" key="3">
    <source>
        <dbReference type="ARBA" id="ARBA00022692"/>
    </source>
</evidence>
<feature type="transmembrane region" description="Helical" evidence="15">
    <location>
        <begin position="505"/>
        <end position="532"/>
    </location>
</feature>
<evidence type="ECO:0000256" key="12">
    <source>
        <dbReference type="PIRSR" id="PIRSR602077-3"/>
    </source>
</evidence>
<keyword evidence="11 13" id="KW-0106">Calcium</keyword>
<evidence type="ECO:0000256" key="15">
    <source>
        <dbReference type="SAM" id="Phobius"/>
    </source>
</evidence>
<dbReference type="FunFam" id="1.10.287.70:FF:000156">
    <property type="entry name" value="Voltage-gated sodium channel Nav2.1"/>
    <property type="match status" value="1"/>
</dbReference>
<dbReference type="PANTHER" id="PTHR10037">
    <property type="entry name" value="VOLTAGE-GATED CATION CHANNEL CALCIUM AND SODIUM"/>
    <property type="match status" value="1"/>
</dbReference>
<feature type="transmembrane region" description="Helical" evidence="15">
    <location>
        <begin position="1132"/>
        <end position="1160"/>
    </location>
</feature>
<dbReference type="GO" id="GO:0001518">
    <property type="term" value="C:voltage-gated sodium channel complex"/>
    <property type="evidence" value="ECO:0007669"/>
    <property type="project" value="TreeGrafter"/>
</dbReference>
<evidence type="ECO:0000256" key="9">
    <source>
        <dbReference type="ARBA" id="ARBA00023180"/>
    </source>
</evidence>
<dbReference type="Gene3D" id="1.10.287.70">
    <property type="match status" value="4"/>
</dbReference>
<keyword evidence="4" id="KW-0677">Repeat</keyword>
<evidence type="ECO:0000256" key="2">
    <source>
        <dbReference type="ARBA" id="ARBA00022448"/>
    </source>
</evidence>
<feature type="transmembrane region" description="Helical" evidence="15">
    <location>
        <begin position="48"/>
        <end position="67"/>
    </location>
</feature>
<dbReference type="OrthoDB" id="416585at2759"/>
<dbReference type="FunFam" id="1.20.120.350:FF:000009">
    <property type="entry name" value="Voltage-dependent T-type calcium channel subunit alpha"/>
    <property type="match status" value="1"/>
</dbReference>
<feature type="transmembrane region" description="Helical" evidence="15">
    <location>
        <begin position="747"/>
        <end position="767"/>
    </location>
</feature>
<dbReference type="RefSeq" id="XP_003062267.1">
    <property type="nucleotide sequence ID" value="XM_003062221.1"/>
</dbReference>
<feature type="transmembrane region" description="Helical" evidence="15">
    <location>
        <begin position="1231"/>
        <end position="1253"/>
    </location>
</feature>
<evidence type="ECO:0000259" key="16">
    <source>
        <dbReference type="Pfam" id="PF00520"/>
    </source>
</evidence>
<proteinExistence type="inferred from homology"/>
<dbReference type="PANTHER" id="PTHR10037:SF62">
    <property type="entry name" value="SODIUM CHANNEL PROTEIN 60E"/>
    <property type="match status" value="1"/>
</dbReference>
<feature type="transmembrane region" description="Helical" evidence="15">
    <location>
        <begin position="1056"/>
        <end position="1076"/>
    </location>
</feature>
<dbReference type="InterPro" id="IPR005821">
    <property type="entry name" value="Ion_trans_dom"/>
</dbReference>
<dbReference type="PRINTS" id="PR00167">
    <property type="entry name" value="CACHANNEL"/>
</dbReference>
<keyword evidence="13" id="KW-0107">Calcium channel</keyword>
<feature type="transmembrane region" description="Helical" evidence="15">
    <location>
        <begin position="287"/>
        <end position="309"/>
    </location>
</feature>
<feature type="domain" description="Ion transport" evidence="16">
    <location>
        <begin position="1021"/>
        <end position="1262"/>
    </location>
</feature>
<accession>C1N2B7</accession>
<feature type="transmembrane region" description="Helical" evidence="15">
    <location>
        <begin position="255"/>
        <end position="278"/>
    </location>
</feature>
<dbReference type="Gene3D" id="1.10.238.10">
    <property type="entry name" value="EF-hand"/>
    <property type="match status" value="1"/>
</dbReference>
<feature type="transmembrane region" description="Helical" evidence="15">
    <location>
        <begin position="426"/>
        <end position="443"/>
    </location>
</feature>
<evidence type="ECO:0000256" key="13">
    <source>
        <dbReference type="RuleBase" id="RU003808"/>
    </source>
</evidence>
<dbReference type="Gene3D" id="1.20.120.350">
    <property type="entry name" value="Voltage-gated potassium channels. Chain C"/>
    <property type="match status" value="4"/>
</dbReference>
<dbReference type="KEGG" id="mpp:MICPUCDRAFT_21063"/>
<evidence type="ECO:0000256" key="4">
    <source>
        <dbReference type="ARBA" id="ARBA00022737"/>
    </source>
</evidence>
<dbReference type="Pfam" id="PF00520">
    <property type="entry name" value="Ion_trans"/>
    <property type="match status" value="4"/>
</dbReference>
<dbReference type="FunFam" id="1.10.287.70:FF:000166">
    <property type="entry name" value="Voltage-gated Ca2+ channel, alpha subunit"/>
    <property type="match status" value="1"/>
</dbReference>
<feature type="transmembrane region" description="Helical" evidence="15">
    <location>
        <begin position="710"/>
        <end position="727"/>
    </location>
</feature>
<feature type="region of interest" description="Disordered" evidence="14">
    <location>
        <begin position="323"/>
        <end position="366"/>
    </location>
</feature>
<comment type="subcellular location">
    <subcellularLocation>
        <location evidence="1 13">Membrane</location>
        <topology evidence="1 13">Multi-pass membrane protein</topology>
    </subcellularLocation>
</comment>
<feature type="transmembrane region" description="Helical" evidence="15">
    <location>
        <begin position="148"/>
        <end position="177"/>
    </location>
</feature>
<dbReference type="InterPro" id="IPR043203">
    <property type="entry name" value="VGCC_Ca_Na"/>
</dbReference>
<feature type="compositionally biased region" description="Basic and acidic residues" evidence="14">
    <location>
        <begin position="335"/>
        <end position="346"/>
    </location>
</feature>
<dbReference type="GO" id="GO:0046872">
    <property type="term" value="F:metal ion binding"/>
    <property type="evidence" value="ECO:0007669"/>
    <property type="project" value="UniProtKB-KW"/>
</dbReference>